<sequence length="363" mass="40010">MVRVTGEDGEEHVYEAPLSTEVQEHIHKAGSGMQSAITSAKETFLAMNVDPEVVGKEASKILIDLREIVVFRLMIFKDYLLPLSKITVREVKDTLKCYFQDTSFSEFKTLLETLKDELEPCKSNAARTKRKFMLLAADLEDLKIQGDRELSAVIPKLEETLGLTNKKLSKSRKSAKRTGSIGTAVSFGSLVGSVAVAKGLLTTGGLIAAFPPLAPLVVTAGVAFAATARSHASTSASVHRVQENKIMNVRDQLNDTLETVGDINTQGIAKFQECLQGCADFFAHIENELESLSSRRGGRGGDEVLKIFHRQMKNQAGKVIKACTEYELCANKVETDIQVLDKFKPEKYRNQVQEWIKVADESL</sequence>
<dbReference type="Proteomes" id="UP000822688">
    <property type="component" value="Chromosome 9"/>
</dbReference>
<proteinExistence type="predicted"/>
<protein>
    <submittedName>
        <fullName evidence="1">Uncharacterized protein</fullName>
    </submittedName>
</protein>
<comment type="caution">
    <text evidence="1">The sequence shown here is derived from an EMBL/GenBank/DDBJ whole genome shotgun (WGS) entry which is preliminary data.</text>
</comment>
<evidence type="ECO:0000313" key="1">
    <source>
        <dbReference type="EMBL" id="KAG0561124.1"/>
    </source>
</evidence>
<gene>
    <name evidence="1" type="ORF">KC19_9G039300</name>
</gene>
<name>A0A8T0GSJ5_CERPU</name>
<evidence type="ECO:0000313" key="2">
    <source>
        <dbReference type="Proteomes" id="UP000822688"/>
    </source>
</evidence>
<dbReference type="AlphaFoldDB" id="A0A8T0GSJ5"/>
<reference evidence="1" key="1">
    <citation type="submission" date="2020-06" db="EMBL/GenBank/DDBJ databases">
        <title>WGS assembly of Ceratodon purpureus strain R40.</title>
        <authorList>
            <person name="Carey S.B."/>
            <person name="Jenkins J."/>
            <person name="Shu S."/>
            <person name="Lovell J.T."/>
            <person name="Sreedasyam A."/>
            <person name="Maumus F."/>
            <person name="Tiley G.P."/>
            <person name="Fernandez-Pozo N."/>
            <person name="Barry K."/>
            <person name="Chen C."/>
            <person name="Wang M."/>
            <person name="Lipzen A."/>
            <person name="Daum C."/>
            <person name="Saski C.A."/>
            <person name="Payton A.C."/>
            <person name="Mcbreen J.C."/>
            <person name="Conrad R.E."/>
            <person name="Kollar L.M."/>
            <person name="Olsson S."/>
            <person name="Huttunen S."/>
            <person name="Landis J.B."/>
            <person name="Wickett N.J."/>
            <person name="Johnson M.G."/>
            <person name="Rensing S.A."/>
            <person name="Grimwood J."/>
            <person name="Schmutz J."/>
            <person name="Mcdaniel S.F."/>
        </authorList>
    </citation>
    <scope>NUCLEOTIDE SEQUENCE</scope>
    <source>
        <strain evidence="1">R40</strain>
    </source>
</reference>
<dbReference type="EMBL" id="CM026430">
    <property type="protein sequence ID" value="KAG0561123.1"/>
    <property type="molecule type" value="Genomic_DNA"/>
</dbReference>
<accession>A0A8T0GSJ5</accession>
<keyword evidence="2" id="KW-1185">Reference proteome</keyword>
<dbReference type="EMBL" id="CM026430">
    <property type="protein sequence ID" value="KAG0561124.1"/>
    <property type="molecule type" value="Genomic_DNA"/>
</dbReference>
<organism evidence="1 2">
    <name type="scientific">Ceratodon purpureus</name>
    <name type="common">Fire moss</name>
    <name type="synonym">Dicranum purpureum</name>
    <dbReference type="NCBI Taxonomy" id="3225"/>
    <lineage>
        <taxon>Eukaryota</taxon>
        <taxon>Viridiplantae</taxon>
        <taxon>Streptophyta</taxon>
        <taxon>Embryophyta</taxon>
        <taxon>Bryophyta</taxon>
        <taxon>Bryophytina</taxon>
        <taxon>Bryopsida</taxon>
        <taxon>Dicranidae</taxon>
        <taxon>Pseudoditrichales</taxon>
        <taxon>Ditrichaceae</taxon>
        <taxon>Ceratodon</taxon>
    </lineage>
</organism>